<dbReference type="CDD" id="cd21380">
    <property type="entry name" value="CTWD_Cns1"/>
    <property type="match status" value="1"/>
</dbReference>
<dbReference type="EMBL" id="JARQWQ010000065">
    <property type="protein sequence ID" value="KAK2555055.1"/>
    <property type="molecule type" value="Genomic_DNA"/>
</dbReference>
<evidence type="ECO:0000256" key="1">
    <source>
        <dbReference type="ARBA" id="ARBA00022737"/>
    </source>
</evidence>
<dbReference type="GO" id="GO:0005829">
    <property type="term" value="C:cytosol"/>
    <property type="evidence" value="ECO:0007669"/>
    <property type="project" value="TreeGrafter"/>
</dbReference>
<comment type="similarity">
    <text evidence="3">Belongs to the TTC4 family.</text>
</comment>
<dbReference type="SMART" id="SM00028">
    <property type="entry name" value="TPR"/>
    <property type="match status" value="3"/>
</dbReference>
<reference evidence="5" key="2">
    <citation type="journal article" date="2023" name="Science">
        <title>Genomic signatures of disease resistance in endangered staghorn corals.</title>
        <authorList>
            <person name="Vollmer S.V."/>
            <person name="Selwyn J.D."/>
            <person name="Despard B.A."/>
            <person name="Roesel C.L."/>
        </authorList>
    </citation>
    <scope>NUCLEOTIDE SEQUENCE</scope>
    <source>
        <strain evidence="5">K2</strain>
    </source>
</reference>
<keyword evidence="2" id="KW-0802">TPR repeat</keyword>
<gene>
    <name evidence="5" type="ORF">P5673_023407</name>
</gene>
<dbReference type="Proteomes" id="UP001249851">
    <property type="component" value="Unassembled WGS sequence"/>
</dbReference>
<dbReference type="GO" id="GO:0005634">
    <property type="term" value="C:nucleus"/>
    <property type="evidence" value="ECO:0007669"/>
    <property type="project" value="TreeGrafter"/>
</dbReference>
<evidence type="ECO:0000256" key="2">
    <source>
        <dbReference type="ARBA" id="ARBA00022803"/>
    </source>
</evidence>
<dbReference type="GO" id="GO:0030544">
    <property type="term" value="F:Hsp70 protein binding"/>
    <property type="evidence" value="ECO:0007669"/>
    <property type="project" value="TreeGrafter"/>
</dbReference>
<dbReference type="InterPro" id="IPR011990">
    <property type="entry name" value="TPR-like_helical_dom_sf"/>
</dbReference>
<dbReference type="Pfam" id="PF18972">
    <property type="entry name" value="Wheel"/>
    <property type="match status" value="1"/>
</dbReference>
<reference evidence="5" key="1">
    <citation type="journal article" date="2023" name="G3 (Bethesda)">
        <title>Whole genome assembly and annotation of the endangered Caribbean coral Acropora cervicornis.</title>
        <authorList>
            <person name="Selwyn J.D."/>
            <person name="Vollmer S.V."/>
        </authorList>
    </citation>
    <scope>NUCLEOTIDE SEQUENCE</scope>
    <source>
        <strain evidence="5">K2</strain>
    </source>
</reference>
<dbReference type="GO" id="GO:0051879">
    <property type="term" value="F:Hsp90 protein binding"/>
    <property type="evidence" value="ECO:0007669"/>
    <property type="project" value="InterPro"/>
</dbReference>
<dbReference type="Gene3D" id="1.25.40.10">
    <property type="entry name" value="Tetratricopeptide repeat domain"/>
    <property type="match status" value="1"/>
</dbReference>
<dbReference type="SUPFAM" id="SSF48452">
    <property type="entry name" value="TPR-like"/>
    <property type="match status" value="1"/>
</dbReference>
<dbReference type="InterPro" id="IPR019734">
    <property type="entry name" value="TPR_rpt"/>
</dbReference>
<keyword evidence="1" id="KW-0677">Repeat</keyword>
<protein>
    <submittedName>
        <fullName evidence="5">Tetratricopeptide repeat protein 4</fullName>
    </submittedName>
</protein>
<dbReference type="AlphaFoldDB" id="A0AAD9Q670"/>
<sequence length="381" mass="43362">MADKKAELAMKKAEELDKELDEHIEFLKKKCGGKKRETGFTEENWEQEIEKVPALMTRAPTQEEIDNNVALSALQALKYEDEDPIGKTEAYKEDGNYEYKKKQFHKAIAAYTEGIKVKCDNVELNAILYTNRATAHFSLGNNRSALNDATVAWKLQPTYMKAIVRGASACVELKNYEEALKWCERGLAIEPKNAKLLELRAKSITEQKRVSRDRRKALLKEKKGKALAETLLSEVKERGVHLEHDSDLALSVSDGGLDVKVCLDADGILHWPVMFVYPEFNETDFISSFCENDGLSDHLYAMFDAESPSWDTERKYQVASIEIYFEDASCEKLCLVQNSSRLGDVLSDSRLLVKQRTPSFIILSKKSSFRTSFLQRYTVEL</sequence>
<dbReference type="PANTHER" id="PTHR46035">
    <property type="entry name" value="TETRATRICOPEPTIDE REPEAT PROTEIN 4"/>
    <property type="match status" value="1"/>
</dbReference>
<dbReference type="InterPro" id="IPR044059">
    <property type="entry name" value="Csn1/TTC4_wheel"/>
</dbReference>
<evidence type="ECO:0000259" key="4">
    <source>
        <dbReference type="Pfam" id="PF18972"/>
    </source>
</evidence>
<dbReference type="GO" id="GO:0006457">
    <property type="term" value="P:protein folding"/>
    <property type="evidence" value="ECO:0007669"/>
    <property type="project" value="TreeGrafter"/>
</dbReference>
<proteinExistence type="inferred from homology"/>
<accession>A0AAD9Q670</accession>
<keyword evidence="6" id="KW-1185">Reference proteome</keyword>
<evidence type="ECO:0000256" key="3">
    <source>
        <dbReference type="ARBA" id="ARBA00023602"/>
    </source>
</evidence>
<feature type="domain" description="Cns1/TTC4 wheel" evidence="4">
    <location>
        <begin position="264"/>
        <end position="373"/>
    </location>
</feature>
<comment type="caution">
    <text evidence="5">The sequence shown here is derived from an EMBL/GenBank/DDBJ whole genome shotgun (WGS) entry which is preliminary data.</text>
</comment>
<dbReference type="PANTHER" id="PTHR46035:SF1">
    <property type="entry name" value="TETRATRICOPEPTIDE REPEAT PROTEIN 4"/>
    <property type="match status" value="1"/>
</dbReference>
<organism evidence="5 6">
    <name type="scientific">Acropora cervicornis</name>
    <name type="common">Staghorn coral</name>
    <dbReference type="NCBI Taxonomy" id="6130"/>
    <lineage>
        <taxon>Eukaryota</taxon>
        <taxon>Metazoa</taxon>
        <taxon>Cnidaria</taxon>
        <taxon>Anthozoa</taxon>
        <taxon>Hexacorallia</taxon>
        <taxon>Scleractinia</taxon>
        <taxon>Astrocoeniina</taxon>
        <taxon>Acroporidae</taxon>
        <taxon>Acropora</taxon>
    </lineage>
</organism>
<evidence type="ECO:0000313" key="5">
    <source>
        <dbReference type="EMBL" id="KAK2555055.1"/>
    </source>
</evidence>
<evidence type="ECO:0000313" key="6">
    <source>
        <dbReference type="Proteomes" id="UP001249851"/>
    </source>
</evidence>
<name>A0AAD9Q670_ACRCE</name>